<evidence type="ECO:0000313" key="14">
    <source>
        <dbReference type="EMBL" id="GGC65581.1"/>
    </source>
</evidence>
<dbReference type="InterPro" id="IPR018163">
    <property type="entry name" value="Thr/Ala-tRNA-synth_IIc_edit"/>
</dbReference>
<keyword evidence="4 11" id="KW-0479">Metal-binding</keyword>
<keyword evidence="2 11" id="KW-0820">tRNA-binding</keyword>
<keyword evidence="12" id="KW-0175">Coiled coil</keyword>
<evidence type="ECO:0000256" key="7">
    <source>
        <dbReference type="ARBA" id="ARBA00022840"/>
    </source>
</evidence>
<keyword evidence="9 11" id="KW-0648">Protein biosynthesis</keyword>
<dbReference type="Gene3D" id="3.10.310.40">
    <property type="match status" value="1"/>
</dbReference>
<dbReference type="GO" id="GO:0005524">
    <property type="term" value="F:ATP binding"/>
    <property type="evidence" value="ECO:0007669"/>
    <property type="project" value="UniProtKB-UniRule"/>
</dbReference>
<dbReference type="SUPFAM" id="SSF55681">
    <property type="entry name" value="Class II aaRS and biotin synthetases"/>
    <property type="match status" value="1"/>
</dbReference>
<evidence type="ECO:0000256" key="9">
    <source>
        <dbReference type="ARBA" id="ARBA00022917"/>
    </source>
</evidence>
<evidence type="ECO:0000256" key="10">
    <source>
        <dbReference type="ARBA" id="ARBA00023146"/>
    </source>
</evidence>
<evidence type="ECO:0000256" key="4">
    <source>
        <dbReference type="ARBA" id="ARBA00022723"/>
    </source>
</evidence>
<dbReference type="PRINTS" id="PR00980">
    <property type="entry name" value="TRNASYNTHALA"/>
</dbReference>
<dbReference type="Pfam" id="PF01411">
    <property type="entry name" value="tRNA-synt_2c"/>
    <property type="match status" value="2"/>
</dbReference>
<evidence type="ECO:0000256" key="8">
    <source>
        <dbReference type="ARBA" id="ARBA00022884"/>
    </source>
</evidence>
<organism evidence="14 15">
    <name type="scientific">Pedobacter quisquiliarum</name>
    <dbReference type="NCBI Taxonomy" id="1834438"/>
    <lineage>
        <taxon>Bacteria</taxon>
        <taxon>Pseudomonadati</taxon>
        <taxon>Bacteroidota</taxon>
        <taxon>Sphingobacteriia</taxon>
        <taxon>Sphingobacteriales</taxon>
        <taxon>Sphingobacteriaceae</taxon>
        <taxon>Pedobacter</taxon>
    </lineage>
</organism>
<dbReference type="InterPro" id="IPR003156">
    <property type="entry name" value="DHHA1_dom"/>
</dbReference>
<comment type="cofactor">
    <cofactor evidence="11">
        <name>Zn(2+)</name>
        <dbReference type="ChEBI" id="CHEBI:29105"/>
    </cofactor>
    <text evidence="11">Binds 1 zinc ion per subunit.</text>
</comment>
<keyword evidence="3 11" id="KW-0436">Ligase</keyword>
<dbReference type="Pfam" id="PF02272">
    <property type="entry name" value="DHHA1"/>
    <property type="match status" value="1"/>
</dbReference>
<dbReference type="Proteomes" id="UP000651668">
    <property type="component" value="Unassembled WGS sequence"/>
</dbReference>
<dbReference type="Gene3D" id="2.40.30.130">
    <property type="match status" value="1"/>
</dbReference>
<dbReference type="PANTHER" id="PTHR11777">
    <property type="entry name" value="ALANYL-TRNA SYNTHETASE"/>
    <property type="match status" value="1"/>
</dbReference>
<dbReference type="NCBIfam" id="TIGR00344">
    <property type="entry name" value="alaS"/>
    <property type="match status" value="1"/>
</dbReference>
<comment type="domain">
    <text evidence="11">Consists of three domains; the N-terminal catalytic domain, the editing domain and the C-terminal C-Ala domain. The editing domain removes incorrectly charged amino acids, while the C-Ala domain, along with tRNA(Ala), serves as a bridge to cooperatively bring together the editing and aminoacylation centers thus stimulating deacylation of misacylated tRNAs.</text>
</comment>
<dbReference type="PANTHER" id="PTHR11777:SF9">
    <property type="entry name" value="ALANINE--TRNA LIGASE, CYTOPLASMIC"/>
    <property type="match status" value="1"/>
</dbReference>
<name>A0A916U9I7_9SPHI</name>
<dbReference type="InterPro" id="IPR012947">
    <property type="entry name" value="tRNA_SAD"/>
</dbReference>
<dbReference type="InterPro" id="IPR050058">
    <property type="entry name" value="Ala-tRNA_ligase"/>
</dbReference>
<dbReference type="SUPFAM" id="SSF101353">
    <property type="entry name" value="Putative anticodon-binding domain of alanyl-tRNA synthetase (AlaRS)"/>
    <property type="match status" value="1"/>
</dbReference>
<dbReference type="Pfam" id="PF07973">
    <property type="entry name" value="tRNA_SAD"/>
    <property type="match status" value="1"/>
</dbReference>
<dbReference type="Gene3D" id="3.30.54.20">
    <property type="match status" value="1"/>
</dbReference>
<dbReference type="CDD" id="cd00673">
    <property type="entry name" value="AlaRS_core"/>
    <property type="match status" value="1"/>
</dbReference>
<keyword evidence="10 11" id="KW-0030">Aminoacyl-tRNA synthetase</keyword>
<dbReference type="GO" id="GO:0002161">
    <property type="term" value="F:aminoacyl-tRNA deacylase activity"/>
    <property type="evidence" value="ECO:0007669"/>
    <property type="project" value="TreeGrafter"/>
</dbReference>
<dbReference type="GO" id="GO:0005737">
    <property type="term" value="C:cytoplasm"/>
    <property type="evidence" value="ECO:0007669"/>
    <property type="project" value="UniProtKB-SubCell"/>
</dbReference>
<evidence type="ECO:0000259" key="13">
    <source>
        <dbReference type="PROSITE" id="PS50860"/>
    </source>
</evidence>
<accession>A0A916U9I7</accession>
<comment type="function">
    <text evidence="11">Catalyzes the attachment of alanine to tRNA(Ala) in a two-step reaction: alanine is first activated by ATP to form Ala-AMP and then transferred to the acceptor end of tRNA(Ala). Also edits incorrectly charged Ser-tRNA(Ala) and Gly-tRNA(Ala) via its editing domain.</text>
</comment>
<comment type="catalytic activity">
    <reaction evidence="11">
        <text>tRNA(Ala) + L-alanine + ATP = L-alanyl-tRNA(Ala) + AMP + diphosphate</text>
        <dbReference type="Rhea" id="RHEA:12540"/>
        <dbReference type="Rhea" id="RHEA-COMP:9657"/>
        <dbReference type="Rhea" id="RHEA-COMP:9923"/>
        <dbReference type="ChEBI" id="CHEBI:30616"/>
        <dbReference type="ChEBI" id="CHEBI:33019"/>
        <dbReference type="ChEBI" id="CHEBI:57972"/>
        <dbReference type="ChEBI" id="CHEBI:78442"/>
        <dbReference type="ChEBI" id="CHEBI:78497"/>
        <dbReference type="ChEBI" id="CHEBI:456215"/>
        <dbReference type="EC" id="6.1.1.7"/>
    </reaction>
</comment>
<comment type="caution">
    <text evidence="14">The sequence shown here is derived from an EMBL/GenBank/DDBJ whole genome shotgun (WGS) entry which is preliminary data.</text>
</comment>
<dbReference type="InterPro" id="IPR002318">
    <property type="entry name" value="Ala-tRNA-lgiase_IIc"/>
</dbReference>
<dbReference type="InterPro" id="IPR045864">
    <property type="entry name" value="aa-tRNA-synth_II/BPL/LPL"/>
</dbReference>
<dbReference type="FunFam" id="3.30.930.10:FF:000011">
    <property type="entry name" value="Alanine--tRNA ligase, cytoplasmic"/>
    <property type="match status" value="1"/>
</dbReference>
<dbReference type="EMBL" id="BMIL01000006">
    <property type="protein sequence ID" value="GGC65581.1"/>
    <property type="molecule type" value="Genomic_DNA"/>
</dbReference>
<dbReference type="FunFam" id="3.10.310.40:FF:000001">
    <property type="entry name" value="Alanine--tRNA ligase"/>
    <property type="match status" value="1"/>
</dbReference>
<evidence type="ECO:0000256" key="6">
    <source>
        <dbReference type="ARBA" id="ARBA00022833"/>
    </source>
</evidence>
<reference evidence="14" key="2">
    <citation type="submission" date="2020-09" db="EMBL/GenBank/DDBJ databases">
        <authorList>
            <person name="Sun Q."/>
            <person name="Zhou Y."/>
        </authorList>
    </citation>
    <scope>NUCLEOTIDE SEQUENCE</scope>
    <source>
        <strain evidence="14">CGMCC 1.15343</strain>
    </source>
</reference>
<dbReference type="InterPro" id="IPR023033">
    <property type="entry name" value="Ala_tRNA_ligase_euk/bac"/>
</dbReference>
<evidence type="ECO:0000256" key="12">
    <source>
        <dbReference type="SAM" id="Coils"/>
    </source>
</evidence>
<dbReference type="Gene3D" id="3.30.930.10">
    <property type="entry name" value="Bira Bifunctional Protein, Domain 2"/>
    <property type="match status" value="1"/>
</dbReference>
<keyword evidence="5 11" id="KW-0547">Nucleotide-binding</keyword>
<comment type="subcellular location">
    <subcellularLocation>
        <location evidence="11">Cytoplasm</location>
    </subcellularLocation>
</comment>
<keyword evidence="15" id="KW-1185">Reference proteome</keyword>
<dbReference type="SUPFAM" id="SSF50447">
    <property type="entry name" value="Translation proteins"/>
    <property type="match status" value="1"/>
</dbReference>
<keyword evidence="8 11" id="KW-0694">RNA-binding</keyword>
<reference evidence="14" key="1">
    <citation type="journal article" date="2014" name="Int. J. Syst. Evol. Microbiol.">
        <title>Complete genome sequence of Corynebacterium casei LMG S-19264T (=DSM 44701T), isolated from a smear-ripened cheese.</title>
        <authorList>
            <consortium name="US DOE Joint Genome Institute (JGI-PGF)"/>
            <person name="Walter F."/>
            <person name="Albersmeier A."/>
            <person name="Kalinowski J."/>
            <person name="Ruckert C."/>
        </authorList>
    </citation>
    <scope>NUCLEOTIDE SEQUENCE</scope>
    <source>
        <strain evidence="14">CGMCC 1.15343</strain>
    </source>
</reference>
<dbReference type="InterPro" id="IPR009000">
    <property type="entry name" value="Transl_B-barrel_sf"/>
</dbReference>
<dbReference type="SUPFAM" id="SSF55186">
    <property type="entry name" value="ThrRS/AlaRS common domain"/>
    <property type="match status" value="1"/>
</dbReference>
<keyword evidence="11" id="KW-0963">Cytoplasm</keyword>
<proteinExistence type="inferred from homology"/>
<dbReference type="HAMAP" id="MF_00036_B">
    <property type="entry name" value="Ala_tRNA_synth_B"/>
    <property type="match status" value="1"/>
</dbReference>
<evidence type="ECO:0000256" key="3">
    <source>
        <dbReference type="ARBA" id="ARBA00022598"/>
    </source>
</evidence>
<dbReference type="GO" id="GO:0008270">
    <property type="term" value="F:zinc ion binding"/>
    <property type="evidence" value="ECO:0007669"/>
    <property type="project" value="UniProtKB-UniRule"/>
</dbReference>
<evidence type="ECO:0000256" key="2">
    <source>
        <dbReference type="ARBA" id="ARBA00022555"/>
    </source>
</evidence>
<evidence type="ECO:0000313" key="15">
    <source>
        <dbReference type="Proteomes" id="UP000651668"/>
    </source>
</evidence>
<evidence type="ECO:0000256" key="11">
    <source>
        <dbReference type="HAMAP-Rule" id="MF_00036"/>
    </source>
</evidence>
<comment type="similarity">
    <text evidence="1 11">Belongs to the class-II aminoacyl-tRNA synthetase family.</text>
</comment>
<dbReference type="InterPro" id="IPR018165">
    <property type="entry name" value="Ala-tRNA-synth_IIc_core"/>
</dbReference>
<dbReference type="EC" id="6.1.1.7" evidence="11"/>
<dbReference type="Gene3D" id="3.30.980.10">
    <property type="entry name" value="Threonyl-trna Synthetase, Chain A, domain 2"/>
    <property type="match status" value="1"/>
</dbReference>
<dbReference type="GO" id="GO:0000049">
    <property type="term" value="F:tRNA binding"/>
    <property type="evidence" value="ECO:0007669"/>
    <property type="project" value="UniProtKB-KW"/>
</dbReference>
<dbReference type="RefSeq" id="WP_188626658.1">
    <property type="nucleotide sequence ID" value="NZ_BMIL01000006.1"/>
</dbReference>
<sequence length="902" mass="101805">MTAKEIRTAYLEFFKSKAHQIVPSAPIVVKNDPTLMFTNAGMNQFKDLFLGEAPIKFSRAADTQRCLRVSGKHNDLEEVGLDTYHHTMFEMLGNWSFGDYFKKEAIAWSWELLTEVYQIPKDKLYVSVFQGDEKEGLPKDQEAYDIWLQYVPEDRIILGNKKDNFWEMGDTGPCGPCSEIHVDCRPLAEREAVSGKSLVNADHPQVIEIWNNVFMQFNRLKDGSLQPLPAQHVDTGMGFERLVRVLQEKESNYDTDVFQPLIQFIAAKAGKVYGTDEKSDIAMRVMADHVRAISFVIADGQLPANNKAGYVIRRILRRAVRYAYTFLDLKEPFLNQLVPVLAEQFVGVFDELAAQQDFVQKVVLEEEVSFLRTLATGIQRFENYTVKQAEFLMSENAIDREKSFDDPWVYSILKDQMVISGDFAFELNDTYGFPIDLTELMAREKRWSVDMEEYHKALLQQKERSRAATAIDTGDWVLVKPDLEVEFVGYDDFEAETEIIKYRKVSAKGKDQYQIVLSKTPFYAESGGQVGDTGRLEDHSRMFFVEITNTKKENGVIVHYADTLPEDLEGGFWAVIDEDKRMLSQDNHSATHLLHAALKKILGPHVNQKGSLVTPDYLRFDFSHFAKITDEELARIEHLVNRKIRENIPLKEQRYVPYEKAISSGVTALFGEKYGDLVRIITFDDHFSKELCGGTHVQATGQIGYFKITSESAVAAGVRRIEAITADKAEAFVINQEREINELRALLKGNRDLTAAVSALIEENAKLKKEAEKGLVEHAANLKNEIVHHVKTIKGINLIATHVDLQSADAVKNLVYSVKEIMDQLFMVITTLIDDKPGITVMLSENLIAERGLNAATIIRELAKEIQGGGGGQPFYATAGGKNKAGLAEVLKKAEAIVNSLP</sequence>
<dbReference type="PROSITE" id="PS50860">
    <property type="entry name" value="AA_TRNA_LIGASE_II_ALA"/>
    <property type="match status" value="1"/>
</dbReference>
<evidence type="ECO:0000256" key="5">
    <source>
        <dbReference type="ARBA" id="ARBA00022741"/>
    </source>
</evidence>
<keyword evidence="7 11" id="KW-0067">ATP-binding</keyword>
<dbReference type="InterPro" id="IPR018162">
    <property type="entry name" value="Ala-tRNA-ligase_IIc_anticod-bd"/>
</dbReference>
<feature type="binding site" evidence="11">
    <location>
        <position position="696"/>
    </location>
    <ligand>
        <name>Zn(2+)</name>
        <dbReference type="ChEBI" id="CHEBI:29105"/>
    </ligand>
</feature>
<dbReference type="InterPro" id="IPR018164">
    <property type="entry name" value="Ala-tRNA-synth_IIc_N"/>
</dbReference>
<gene>
    <name evidence="11 14" type="primary">alaS</name>
    <name evidence="14" type="ORF">GCM10011387_18970</name>
</gene>
<feature type="coiled-coil region" evidence="12">
    <location>
        <begin position="726"/>
        <end position="770"/>
    </location>
</feature>
<feature type="binding site" evidence="11">
    <location>
        <position position="592"/>
    </location>
    <ligand>
        <name>Zn(2+)</name>
        <dbReference type="ChEBI" id="CHEBI:29105"/>
    </ligand>
</feature>
<dbReference type="GO" id="GO:0004813">
    <property type="term" value="F:alanine-tRNA ligase activity"/>
    <property type="evidence" value="ECO:0007669"/>
    <property type="project" value="UniProtKB-UniRule"/>
</dbReference>
<feature type="binding site" evidence="11">
    <location>
        <position position="588"/>
    </location>
    <ligand>
        <name>Zn(2+)</name>
        <dbReference type="ChEBI" id="CHEBI:29105"/>
    </ligand>
</feature>
<dbReference type="AlphaFoldDB" id="A0A916U9I7"/>
<protein>
    <recommendedName>
        <fullName evidence="11">Alanine--tRNA ligase</fullName>
        <ecNumber evidence="11">6.1.1.7</ecNumber>
    </recommendedName>
    <alternativeName>
        <fullName evidence="11">Alanyl-tRNA synthetase</fullName>
        <shortName evidence="11">AlaRS</shortName>
    </alternativeName>
</protein>
<dbReference type="FunFam" id="3.30.980.10:FF:000004">
    <property type="entry name" value="Alanine--tRNA ligase, cytoplasmic"/>
    <property type="match status" value="1"/>
</dbReference>
<feature type="binding site" evidence="11">
    <location>
        <position position="692"/>
    </location>
    <ligand>
        <name>Zn(2+)</name>
        <dbReference type="ChEBI" id="CHEBI:29105"/>
    </ligand>
</feature>
<evidence type="ECO:0000256" key="1">
    <source>
        <dbReference type="ARBA" id="ARBA00008226"/>
    </source>
</evidence>
<feature type="domain" description="Alanyl-transfer RNA synthetases family profile" evidence="13">
    <location>
        <begin position="1"/>
        <end position="735"/>
    </location>
</feature>
<dbReference type="GO" id="GO:0006419">
    <property type="term" value="P:alanyl-tRNA aminoacylation"/>
    <property type="evidence" value="ECO:0007669"/>
    <property type="project" value="UniProtKB-UniRule"/>
</dbReference>
<keyword evidence="6 11" id="KW-0862">Zinc</keyword>
<dbReference type="SMART" id="SM00863">
    <property type="entry name" value="tRNA_SAD"/>
    <property type="match status" value="1"/>
</dbReference>